<feature type="compositionally biased region" description="Low complexity" evidence="5">
    <location>
        <begin position="47"/>
        <end position="58"/>
    </location>
</feature>
<evidence type="ECO:0000313" key="7">
    <source>
        <dbReference type="EMBL" id="VEU23129.1"/>
    </source>
</evidence>
<dbReference type="InParanoid" id="A0A448YQB5"/>
<evidence type="ECO:0000256" key="1">
    <source>
        <dbReference type="ARBA" id="ARBA00013260"/>
    </source>
</evidence>
<evidence type="ECO:0000256" key="4">
    <source>
        <dbReference type="ARBA" id="ARBA00048707"/>
    </source>
</evidence>
<sequence length="223" mass="23771">MSTSQLITVAAVSLFTGCCLGALLAIPTTSSTSPTNTLFGLHPGNNSSRSSKSQTPSSTDYMSDDELSEEEVRKAKKATNLEDLDEEDLVEINSTSLNEIPGEVRMTLVVRSDLGMQKGKVAAQCAHAAVTCYKLMSDAKSEARNTVLLRRWYGGGQAKIALKCKDKDEMDILFAKALSLNVNAYIVHDAGRTQVPSGSATVLGLGPAPRSVMDQITGELSLL</sequence>
<dbReference type="PANTHER" id="PTHR12649">
    <property type="entry name" value="PEPTIDYL-TRNA HYDROLASE 2"/>
    <property type="match status" value="1"/>
</dbReference>
<comment type="similarity">
    <text evidence="3">Belongs to the PTH2 family.</text>
</comment>
<keyword evidence="2" id="KW-0378">Hydrolase</keyword>
<protein>
    <recommendedName>
        <fullName evidence="1">peptidyl-tRNA hydrolase</fullName>
        <ecNumber evidence="1">3.1.1.29</ecNumber>
    </recommendedName>
</protein>
<dbReference type="CDD" id="cd02430">
    <property type="entry name" value="PTH2"/>
    <property type="match status" value="1"/>
</dbReference>
<dbReference type="Pfam" id="PF01981">
    <property type="entry name" value="PTH2"/>
    <property type="match status" value="1"/>
</dbReference>
<dbReference type="STRING" id="13370.A0A448YQB5"/>
<dbReference type="PANTHER" id="PTHR12649:SF11">
    <property type="entry name" value="PEPTIDYL-TRNA HYDROLASE 2, MITOCHONDRIAL"/>
    <property type="match status" value="1"/>
</dbReference>
<dbReference type="EMBL" id="CAACVR010000034">
    <property type="protein sequence ID" value="VEU23129.1"/>
    <property type="molecule type" value="Genomic_DNA"/>
</dbReference>
<evidence type="ECO:0000256" key="2">
    <source>
        <dbReference type="ARBA" id="ARBA00022801"/>
    </source>
</evidence>
<feature type="chain" id="PRO_5019523873" description="peptidyl-tRNA hydrolase" evidence="6">
    <location>
        <begin position="22"/>
        <end position="223"/>
    </location>
</feature>
<dbReference type="InterPro" id="IPR023476">
    <property type="entry name" value="Pep_tRNA_hydro_II_dom_sf"/>
</dbReference>
<dbReference type="EC" id="3.1.1.29" evidence="1"/>
<dbReference type="GO" id="GO:0004045">
    <property type="term" value="F:peptidyl-tRNA hydrolase activity"/>
    <property type="evidence" value="ECO:0007669"/>
    <property type="project" value="UniProtKB-EC"/>
</dbReference>
<dbReference type="Proteomes" id="UP000290900">
    <property type="component" value="Unassembled WGS sequence"/>
</dbReference>
<dbReference type="InterPro" id="IPR002833">
    <property type="entry name" value="PTH2"/>
</dbReference>
<reference evidence="7 8" key="1">
    <citation type="submission" date="2018-12" db="EMBL/GenBank/DDBJ databases">
        <authorList>
            <person name="Tiukova I."/>
            <person name="Dainat J."/>
        </authorList>
    </citation>
    <scope>NUCLEOTIDE SEQUENCE [LARGE SCALE GENOMIC DNA]</scope>
</reference>
<dbReference type="NCBIfam" id="TIGR00283">
    <property type="entry name" value="arch_pth2"/>
    <property type="match status" value="1"/>
</dbReference>
<gene>
    <name evidence="7" type="ORF">BRENAR_LOCUS3860</name>
</gene>
<evidence type="ECO:0000256" key="3">
    <source>
        <dbReference type="ARBA" id="ARBA00038050"/>
    </source>
</evidence>
<proteinExistence type="inferred from homology"/>
<feature type="signal peptide" evidence="6">
    <location>
        <begin position="1"/>
        <end position="21"/>
    </location>
</feature>
<evidence type="ECO:0000256" key="5">
    <source>
        <dbReference type="SAM" id="MobiDB-lite"/>
    </source>
</evidence>
<dbReference type="AlphaFoldDB" id="A0A448YQB5"/>
<evidence type="ECO:0000256" key="6">
    <source>
        <dbReference type="SAM" id="SignalP"/>
    </source>
</evidence>
<organism evidence="7 8">
    <name type="scientific">Brettanomyces naardenensis</name>
    <name type="common">Yeast</name>
    <dbReference type="NCBI Taxonomy" id="13370"/>
    <lineage>
        <taxon>Eukaryota</taxon>
        <taxon>Fungi</taxon>
        <taxon>Dikarya</taxon>
        <taxon>Ascomycota</taxon>
        <taxon>Saccharomycotina</taxon>
        <taxon>Pichiomycetes</taxon>
        <taxon>Pichiales</taxon>
        <taxon>Pichiaceae</taxon>
        <taxon>Brettanomyces</taxon>
    </lineage>
</organism>
<dbReference type="FunFam" id="3.40.1490.10:FF:000001">
    <property type="entry name" value="Peptidyl-tRNA hydrolase 2"/>
    <property type="match status" value="1"/>
</dbReference>
<comment type="catalytic activity">
    <reaction evidence="4">
        <text>an N-acyl-L-alpha-aminoacyl-tRNA + H2O = an N-acyl-L-amino acid + a tRNA + H(+)</text>
        <dbReference type="Rhea" id="RHEA:54448"/>
        <dbReference type="Rhea" id="RHEA-COMP:10123"/>
        <dbReference type="Rhea" id="RHEA-COMP:13883"/>
        <dbReference type="ChEBI" id="CHEBI:15377"/>
        <dbReference type="ChEBI" id="CHEBI:15378"/>
        <dbReference type="ChEBI" id="CHEBI:59874"/>
        <dbReference type="ChEBI" id="CHEBI:78442"/>
        <dbReference type="ChEBI" id="CHEBI:138191"/>
        <dbReference type="EC" id="3.1.1.29"/>
    </reaction>
</comment>
<keyword evidence="8" id="KW-1185">Reference proteome</keyword>
<evidence type="ECO:0000313" key="8">
    <source>
        <dbReference type="Proteomes" id="UP000290900"/>
    </source>
</evidence>
<feature type="region of interest" description="Disordered" evidence="5">
    <location>
        <begin position="36"/>
        <end position="70"/>
    </location>
</feature>
<dbReference type="OrthoDB" id="1733656at2759"/>
<keyword evidence="6" id="KW-0732">Signal</keyword>
<dbReference type="FunCoup" id="A0A448YQB5">
    <property type="interactions" value="983"/>
</dbReference>
<name>A0A448YQB5_BRENA</name>
<dbReference type="SUPFAM" id="SSF102462">
    <property type="entry name" value="Peptidyl-tRNA hydrolase II"/>
    <property type="match status" value="1"/>
</dbReference>
<accession>A0A448YQB5</accession>
<dbReference type="Gene3D" id="3.40.1490.10">
    <property type="entry name" value="Bit1"/>
    <property type="match status" value="1"/>
</dbReference>
<dbReference type="GO" id="GO:0005829">
    <property type="term" value="C:cytosol"/>
    <property type="evidence" value="ECO:0007669"/>
    <property type="project" value="TreeGrafter"/>
</dbReference>